<gene>
    <name evidence="2" type="ORF">ATL31_2307</name>
</gene>
<dbReference type="RefSeq" id="WP_158239845.1">
    <property type="nucleotide sequence ID" value="NZ_PJNE01000001.1"/>
</dbReference>
<evidence type="ECO:0000313" key="2">
    <source>
        <dbReference type="EMBL" id="PKW27464.1"/>
    </source>
</evidence>
<dbReference type="Gene3D" id="3.40.50.620">
    <property type="entry name" value="HUPs"/>
    <property type="match status" value="1"/>
</dbReference>
<evidence type="ECO:0000313" key="3">
    <source>
        <dbReference type="Proteomes" id="UP000233781"/>
    </source>
</evidence>
<proteinExistence type="predicted"/>
<dbReference type="OrthoDB" id="3828911at2"/>
<evidence type="ECO:0000259" key="1">
    <source>
        <dbReference type="Pfam" id="PF00582"/>
    </source>
</evidence>
<dbReference type="CDD" id="cd00293">
    <property type="entry name" value="USP-like"/>
    <property type="match status" value="1"/>
</dbReference>
<dbReference type="EMBL" id="PJNE01000001">
    <property type="protein sequence ID" value="PKW27464.1"/>
    <property type="molecule type" value="Genomic_DNA"/>
</dbReference>
<accession>A0A2N3YKU6</accession>
<dbReference type="AlphaFoldDB" id="A0A2N3YKU6"/>
<dbReference type="InterPro" id="IPR014729">
    <property type="entry name" value="Rossmann-like_a/b/a_fold"/>
</dbReference>
<name>A0A2N3YKU6_9MICO</name>
<dbReference type="Pfam" id="PF00582">
    <property type="entry name" value="Usp"/>
    <property type="match status" value="1"/>
</dbReference>
<comment type="caution">
    <text evidence="2">The sequence shown here is derived from an EMBL/GenBank/DDBJ whole genome shotgun (WGS) entry which is preliminary data.</text>
</comment>
<protein>
    <submittedName>
        <fullName evidence="2">Universal stress protein family protein</fullName>
    </submittedName>
</protein>
<sequence length="182" mass="18811">MDETRRSPWTVVVGVSPGSSSPTALGWAVDEARRHDGRVVAVRAWKVAGPQATPSGTTAARVPRDADTEQEAFSRLVADVAAVLGPDHGVDVVLTRGGRRRALLEAAEGADLLVVDAPRSVADGPLFAHRLVYAASCPVVVMPPQISGEPESGLARASRAAGRAAVRAAGQAGRPGLGTRRT</sequence>
<keyword evidence="3" id="KW-1185">Reference proteome</keyword>
<dbReference type="InterPro" id="IPR006016">
    <property type="entry name" value="UspA"/>
</dbReference>
<dbReference type="Proteomes" id="UP000233781">
    <property type="component" value="Unassembled WGS sequence"/>
</dbReference>
<organism evidence="2 3">
    <name type="scientific">Phycicoccus duodecadis</name>
    <dbReference type="NCBI Taxonomy" id="173053"/>
    <lineage>
        <taxon>Bacteria</taxon>
        <taxon>Bacillati</taxon>
        <taxon>Actinomycetota</taxon>
        <taxon>Actinomycetes</taxon>
        <taxon>Micrococcales</taxon>
        <taxon>Intrasporangiaceae</taxon>
        <taxon>Phycicoccus</taxon>
    </lineage>
</organism>
<dbReference type="SUPFAM" id="SSF52402">
    <property type="entry name" value="Adenine nucleotide alpha hydrolases-like"/>
    <property type="match status" value="1"/>
</dbReference>
<reference evidence="2 3" key="1">
    <citation type="submission" date="2017-12" db="EMBL/GenBank/DDBJ databases">
        <title>Sequencing the genomes of 1000 Actinobacteria strains.</title>
        <authorList>
            <person name="Klenk H.-P."/>
        </authorList>
    </citation>
    <scope>NUCLEOTIDE SEQUENCE [LARGE SCALE GENOMIC DNA]</scope>
    <source>
        <strain evidence="2 3">DSM 12806</strain>
    </source>
</reference>
<feature type="domain" description="UspA" evidence="1">
    <location>
        <begin position="10"/>
        <end position="142"/>
    </location>
</feature>